<sequence>MGMWWWGPCAGSACCTVDVVAADAHAPRSAAYDELMPLTTDRNSASMAPPSSSGSPSTSQSHQRRQSIVIDREEIAPGIYRARDARTRELVALKVFRKAILRHPETRRRLRQEIRMLELCKDQPNILQLYDVYASKDTFEIVFELARGGQVMNRVLSATTETNNEDEEPIGLDLSIPTYHFSEREVSRVIASMVSAVQFLHAQGIVHGELRPEHVLYADAEPDARVLLVDFGRAAPWKSFAFRSRLRSGLFLWDEPHSRHFLPPFVLERSRRVSRTGDESDLLTSWKEAQQIDTWSIGVTMYMMLCAQFPFNSPSSRGALRFPHGSMTISRAARDLLTRLLETDPSKAMSIDEVCDHPWVSSQVAPDIAWGPECLYKHKVFATEYAQDIVLPSSQPTTDDEIPKSNTIGSFANSEVSPAFTYEGVERPSFVSTDGNIQVSSPGDTSGDDRLSADAYMRLASVEMDAAIAQQPPVDSPLPIKLLLPQISPSSTSSGKKDSDEYEDRMEEGNNTQQILPTTQARRLFTFKSLSFQSKSSSEDGK</sequence>
<dbReference type="InterPro" id="IPR050205">
    <property type="entry name" value="CDPK_Ser/Thr_kinases"/>
</dbReference>
<gene>
    <name evidence="9" type="ORF">Poli38472_011921</name>
</gene>
<evidence type="ECO:0000256" key="6">
    <source>
        <dbReference type="SAM" id="MobiDB-lite"/>
    </source>
</evidence>
<evidence type="ECO:0000256" key="4">
    <source>
        <dbReference type="ARBA" id="ARBA00022777"/>
    </source>
</evidence>
<keyword evidence="7" id="KW-0732">Signal</keyword>
<keyword evidence="1" id="KW-0723">Serine/threonine-protein kinase</keyword>
<feature type="compositionally biased region" description="Polar residues" evidence="6">
    <location>
        <begin position="509"/>
        <end position="520"/>
    </location>
</feature>
<feature type="region of interest" description="Disordered" evidence="6">
    <location>
        <begin position="485"/>
        <end position="520"/>
    </location>
</feature>
<organism evidence="9 10">
    <name type="scientific">Pythium oligandrum</name>
    <name type="common">Mycoparasitic fungus</name>
    <dbReference type="NCBI Taxonomy" id="41045"/>
    <lineage>
        <taxon>Eukaryota</taxon>
        <taxon>Sar</taxon>
        <taxon>Stramenopiles</taxon>
        <taxon>Oomycota</taxon>
        <taxon>Peronosporomycetes</taxon>
        <taxon>Pythiales</taxon>
        <taxon>Pythiaceae</taxon>
        <taxon>Pythium</taxon>
    </lineage>
</organism>
<evidence type="ECO:0000256" key="1">
    <source>
        <dbReference type="ARBA" id="ARBA00022527"/>
    </source>
</evidence>
<evidence type="ECO:0000313" key="9">
    <source>
        <dbReference type="EMBL" id="TMW58333.1"/>
    </source>
</evidence>
<dbReference type="AlphaFoldDB" id="A0A8K1FH22"/>
<reference evidence="9" key="1">
    <citation type="submission" date="2019-03" db="EMBL/GenBank/DDBJ databases">
        <title>Long read genome sequence of the mycoparasitic Pythium oligandrum ATCC 38472 isolated from sugarbeet rhizosphere.</title>
        <authorList>
            <person name="Gaulin E."/>
        </authorList>
    </citation>
    <scope>NUCLEOTIDE SEQUENCE</scope>
    <source>
        <strain evidence="9">ATCC 38472_TT</strain>
    </source>
</reference>
<dbReference type="Pfam" id="PF00069">
    <property type="entry name" value="Pkinase"/>
    <property type="match status" value="1"/>
</dbReference>
<feature type="compositionally biased region" description="Low complexity" evidence="6">
    <location>
        <begin position="44"/>
        <end position="61"/>
    </location>
</feature>
<dbReference type="PROSITE" id="PS50011">
    <property type="entry name" value="PROTEIN_KINASE_DOM"/>
    <property type="match status" value="1"/>
</dbReference>
<evidence type="ECO:0000256" key="3">
    <source>
        <dbReference type="ARBA" id="ARBA00022741"/>
    </source>
</evidence>
<comment type="caution">
    <text evidence="9">The sequence shown here is derived from an EMBL/GenBank/DDBJ whole genome shotgun (WGS) entry which is preliminary data.</text>
</comment>
<dbReference type="InterPro" id="IPR011009">
    <property type="entry name" value="Kinase-like_dom_sf"/>
</dbReference>
<keyword evidence="5" id="KW-0067">ATP-binding</keyword>
<keyword evidence="3" id="KW-0547">Nucleotide-binding</keyword>
<dbReference type="OrthoDB" id="68483at2759"/>
<evidence type="ECO:0000259" key="8">
    <source>
        <dbReference type="PROSITE" id="PS50011"/>
    </source>
</evidence>
<dbReference type="Proteomes" id="UP000794436">
    <property type="component" value="Unassembled WGS sequence"/>
</dbReference>
<evidence type="ECO:0000256" key="5">
    <source>
        <dbReference type="ARBA" id="ARBA00022840"/>
    </source>
</evidence>
<dbReference type="GO" id="GO:0004674">
    <property type="term" value="F:protein serine/threonine kinase activity"/>
    <property type="evidence" value="ECO:0007669"/>
    <property type="project" value="UniProtKB-KW"/>
</dbReference>
<feature type="chain" id="PRO_5035480464" description="Protein kinase domain-containing protein" evidence="7">
    <location>
        <begin position="22"/>
        <end position="542"/>
    </location>
</feature>
<keyword evidence="4" id="KW-0418">Kinase</keyword>
<protein>
    <recommendedName>
        <fullName evidence="8">Protein kinase domain-containing protein</fullName>
    </recommendedName>
</protein>
<name>A0A8K1FH22_PYTOL</name>
<evidence type="ECO:0000256" key="7">
    <source>
        <dbReference type="SAM" id="SignalP"/>
    </source>
</evidence>
<dbReference type="EMBL" id="SPLM01000112">
    <property type="protein sequence ID" value="TMW58333.1"/>
    <property type="molecule type" value="Genomic_DNA"/>
</dbReference>
<keyword evidence="10" id="KW-1185">Reference proteome</keyword>
<dbReference type="SMART" id="SM00220">
    <property type="entry name" value="S_TKc"/>
    <property type="match status" value="1"/>
</dbReference>
<feature type="signal peptide" evidence="7">
    <location>
        <begin position="1"/>
        <end position="21"/>
    </location>
</feature>
<dbReference type="Gene3D" id="1.10.510.10">
    <property type="entry name" value="Transferase(Phosphotransferase) domain 1"/>
    <property type="match status" value="1"/>
</dbReference>
<dbReference type="PANTHER" id="PTHR24349">
    <property type="entry name" value="SERINE/THREONINE-PROTEIN KINASE"/>
    <property type="match status" value="1"/>
</dbReference>
<dbReference type="SUPFAM" id="SSF56112">
    <property type="entry name" value="Protein kinase-like (PK-like)"/>
    <property type="match status" value="1"/>
</dbReference>
<evidence type="ECO:0000256" key="2">
    <source>
        <dbReference type="ARBA" id="ARBA00022679"/>
    </source>
</evidence>
<feature type="region of interest" description="Disordered" evidence="6">
    <location>
        <begin position="41"/>
        <end position="68"/>
    </location>
</feature>
<accession>A0A8K1FH22</accession>
<evidence type="ECO:0000313" key="10">
    <source>
        <dbReference type="Proteomes" id="UP000794436"/>
    </source>
</evidence>
<proteinExistence type="predicted"/>
<dbReference type="Gene3D" id="3.30.200.20">
    <property type="entry name" value="Phosphorylase Kinase, domain 1"/>
    <property type="match status" value="1"/>
</dbReference>
<dbReference type="InterPro" id="IPR000719">
    <property type="entry name" value="Prot_kinase_dom"/>
</dbReference>
<feature type="domain" description="Protein kinase" evidence="8">
    <location>
        <begin position="69"/>
        <end position="360"/>
    </location>
</feature>
<dbReference type="GO" id="GO:0005524">
    <property type="term" value="F:ATP binding"/>
    <property type="evidence" value="ECO:0007669"/>
    <property type="project" value="UniProtKB-KW"/>
</dbReference>
<keyword evidence="2" id="KW-0808">Transferase</keyword>